<organism evidence="3 4">
    <name type="scientific">Aliiruegeria haliotis</name>
    <dbReference type="NCBI Taxonomy" id="1280846"/>
    <lineage>
        <taxon>Bacteria</taxon>
        <taxon>Pseudomonadati</taxon>
        <taxon>Pseudomonadota</taxon>
        <taxon>Alphaproteobacteria</taxon>
        <taxon>Rhodobacterales</taxon>
        <taxon>Roseobacteraceae</taxon>
        <taxon>Aliiruegeria</taxon>
    </lineage>
</organism>
<dbReference type="OrthoDB" id="9771666at2"/>
<dbReference type="Proteomes" id="UP000239480">
    <property type="component" value="Unassembled WGS sequence"/>
</dbReference>
<evidence type="ECO:0000313" key="3">
    <source>
        <dbReference type="EMBL" id="PRY25505.1"/>
    </source>
</evidence>
<comment type="caution">
    <text evidence="3">The sequence shown here is derived from an EMBL/GenBank/DDBJ whole genome shotgun (WGS) entry which is preliminary data.</text>
</comment>
<keyword evidence="1 3" id="KW-0378">Hydrolase</keyword>
<dbReference type="RefSeq" id="WP_106204393.1">
    <property type="nucleotide sequence ID" value="NZ_PVTD01000002.1"/>
</dbReference>
<gene>
    <name evidence="3" type="ORF">CLV78_102685</name>
</gene>
<dbReference type="PANTHER" id="PTHR48081:SF33">
    <property type="entry name" value="KYNURENINE FORMAMIDASE"/>
    <property type="match status" value="1"/>
</dbReference>
<dbReference type="SUPFAM" id="SSF53474">
    <property type="entry name" value="alpha/beta-Hydrolases"/>
    <property type="match status" value="1"/>
</dbReference>
<name>A0A2T0RWD5_9RHOB</name>
<protein>
    <submittedName>
        <fullName evidence="3">Alpha/beta hydrolase family protein</fullName>
    </submittedName>
</protein>
<dbReference type="InterPro" id="IPR029058">
    <property type="entry name" value="AB_hydrolase_fold"/>
</dbReference>
<sequence>MTDPTAYDNADFIPDGHSYFPRWAAAAEAFRAALPASRQRLDRVYGPHPSQAFDLFLPEGTPEGLMVFIHGGFWRLSGRKDWSHLAKGFLGNGWAVAIPSYPLAPEVRIAEITRSIAHAMPVMAAEVAGPIIISGHSAGGHLTCRMLCPDVDLPRDVSARISGILPISPLADLNPLIMLPMNADLRIDAAEADTESPILHPEPTCPVQIVVGSAERQSFIDQAIRLADVWNRSDLSISDGCHHFDVIDPLEDPRSEMVLKAISMASTD</sequence>
<dbReference type="Gene3D" id="3.40.50.1820">
    <property type="entry name" value="alpha/beta hydrolase"/>
    <property type="match status" value="1"/>
</dbReference>
<dbReference type="InterPro" id="IPR013094">
    <property type="entry name" value="AB_hydrolase_3"/>
</dbReference>
<feature type="domain" description="Alpha/beta hydrolase fold-3" evidence="2">
    <location>
        <begin position="66"/>
        <end position="173"/>
    </location>
</feature>
<evidence type="ECO:0000256" key="1">
    <source>
        <dbReference type="ARBA" id="ARBA00022801"/>
    </source>
</evidence>
<dbReference type="EMBL" id="PVTD01000002">
    <property type="protein sequence ID" value="PRY25505.1"/>
    <property type="molecule type" value="Genomic_DNA"/>
</dbReference>
<dbReference type="InterPro" id="IPR050300">
    <property type="entry name" value="GDXG_lipolytic_enzyme"/>
</dbReference>
<keyword evidence="4" id="KW-1185">Reference proteome</keyword>
<dbReference type="Pfam" id="PF07859">
    <property type="entry name" value="Abhydrolase_3"/>
    <property type="match status" value="1"/>
</dbReference>
<dbReference type="PANTHER" id="PTHR48081">
    <property type="entry name" value="AB HYDROLASE SUPERFAMILY PROTEIN C4A8.06C"/>
    <property type="match status" value="1"/>
</dbReference>
<accession>A0A2T0RWD5</accession>
<dbReference type="GO" id="GO:0016787">
    <property type="term" value="F:hydrolase activity"/>
    <property type="evidence" value="ECO:0007669"/>
    <property type="project" value="UniProtKB-KW"/>
</dbReference>
<evidence type="ECO:0000259" key="2">
    <source>
        <dbReference type="Pfam" id="PF07859"/>
    </source>
</evidence>
<evidence type="ECO:0000313" key="4">
    <source>
        <dbReference type="Proteomes" id="UP000239480"/>
    </source>
</evidence>
<reference evidence="3 4" key="1">
    <citation type="submission" date="2018-03" db="EMBL/GenBank/DDBJ databases">
        <title>Genomic Encyclopedia of Archaeal and Bacterial Type Strains, Phase II (KMG-II): from individual species to whole genera.</title>
        <authorList>
            <person name="Goeker M."/>
        </authorList>
    </citation>
    <scope>NUCLEOTIDE SEQUENCE [LARGE SCALE GENOMIC DNA]</scope>
    <source>
        <strain evidence="3 4">DSM 29328</strain>
    </source>
</reference>
<proteinExistence type="predicted"/>
<dbReference type="AlphaFoldDB" id="A0A2T0RWD5"/>